<evidence type="ECO:0000313" key="4">
    <source>
        <dbReference type="Proteomes" id="UP001186944"/>
    </source>
</evidence>
<dbReference type="EMBL" id="VSWD01000265">
    <property type="protein sequence ID" value="KAK3082517.1"/>
    <property type="molecule type" value="Genomic_DNA"/>
</dbReference>
<name>A0AA89BK73_PINIB</name>
<evidence type="ECO:0000256" key="1">
    <source>
        <dbReference type="PROSITE-ProRule" id="PRU00024"/>
    </source>
</evidence>
<evidence type="ECO:0000259" key="2">
    <source>
        <dbReference type="PROSITE" id="PS50119"/>
    </source>
</evidence>
<keyword evidence="1" id="KW-0479">Metal-binding</keyword>
<proteinExistence type="predicted"/>
<dbReference type="AlphaFoldDB" id="A0AA89BK73"/>
<dbReference type="Gene3D" id="3.30.160.60">
    <property type="entry name" value="Classic Zinc Finger"/>
    <property type="match status" value="1"/>
</dbReference>
<dbReference type="SUPFAM" id="SSF57845">
    <property type="entry name" value="B-box zinc-binding domain"/>
    <property type="match status" value="1"/>
</dbReference>
<protein>
    <recommendedName>
        <fullName evidence="2">B box-type domain-containing protein</fullName>
    </recommendedName>
</protein>
<dbReference type="InterPro" id="IPR047153">
    <property type="entry name" value="TRIM45/56/19-like"/>
</dbReference>
<keyword evidence="1" id="KW-0863">Zinc-finger</keyword>
<reference evidence="3" key="1">
    <citation type="submission" date="2019-08" db="EMBL/GenBank/DDBJ databases">
        <title>The improved chromosome-level genome for the pearl oyster Pinctada fucata martensii using PacBio sequencing and Hi-C.</title>
        <authorList>
            <person name="Zheng Z."/>
        </authorList>
    </citation>
    <scope>NUCLEOTIDE SEQUENCE</scope>
    <source>
        <strain evidence="3">ZZ-2019</strain>
        <tissue evidence="3">Adductor muscle</tissue>
    </source>
</reference>
<sequence>MKNYVQLAQGENETESAFSWCINCAELLCKACDRSHRRNKYTNTHNLVDLSNPQPAEIKLHEADIQCTEHPDKNVEAYCRDHSEICCMTCAFLKHRNCKNVGSIQDAAQEMKKSKDVETFADSLNEFKNSLDTMLQYTTKNLQDFDKDIEEMKSDVETLFTKLSNHLSQLKAHIMSEISKIEKEVRPEIEDKHEEIKCKISTIENDLALFQTNMKYAPPAQFLQASKN</sequence>
<dbReference type="SUPFAM" id="SSF58113">
    <property type="entry name" value="Apolipoprotein A-I"/>
    <property type="match status" value="1"/>
</dbReference>
<gene>
    <name evidence="3" type="ORF">FSP39_010772</name>
</gene>
<dbReference type="GO" id="GO:0008270">
    <property type="term" value="F:zinc ion binding"/>
    <property type="evidence" value="ECO:0007669"/>
    <property type="project" value="UniProtKB-KW"/>
</dbReference>
<dbReference type="GO" id="GO:0005654">
    <property type="term" value="C:nucleoplasm"/>
    <property type="evidence" value="ECO:0007669"/>
    <property type="project" value="TreeGrafter"/>
</dbReference>
<keyword evidence="1" id="KW-0862">Zinc</keyword>
<organism evidence="3 4">
    <name type="scientific">Pinctada imbricata</name>
    <name type="common">Atlantic pearl-oyster</name>
    <name type="synonym">Pinctada martensii</name>
    <dbReference type="NCBI Taxonomy" id="66713"/>
    <lineage>
        <taxon>Eukaryota</taxon>
        <taxon>Metazoa</taxon>
        <taxon>Spiralia</taxon>
        <taxon>Lophotrochozoa</taxon>
        <taxon>Mollusca</taxon>
        <taxon>Bivalvia</taxon>
        <taxon>Autobranchia</taxon>
        <taxon>Pteriomorphia</taxon>
        <taxon>Pterioida</taxon>
        <taxon>Pterioidea</taxon>
        <taxon>Pteriidae</taxon>
        <taxon>Pinctada</taxon>
    </lineage>
</organism>
<dbReference type="PANTHER" id="PTHR25462">
    <property type="entry name" value="BONUS, ISOFORM C-RELATED"/>
    <property type="match status" value="1"/>
</dbReference>
<evidence type="ECO:0000313" key="3">
    <source>
        <dbReference type="EMBL" id="KAK3082517.1"/>
    </source>
</evidence>
<dbReference type="GO" id="GO:0061630">
    <property type="term" value="F:ubiquitin protein ligase activity"/>
    <property type="evidence" value="ECO:0007669"/>
    <property type="project" value="TreeGrafter"/>
</dbReference>
<dbReference type="InterPro" id="IPR000315">
    <property type="entry name" value="Znf_B-box"/>
</dbReference>
<dbReference type="Proteomes" id="UP001186944">
    <property type="component" value="Unassembled WGS sequence"/>
</dbReference>
<accession>A0AA89BK73</accession>
<dbReference type="PANTHER" id="PTHR25462:SF296">
    <property type="entry name" value="MEIOTIC P26, ISOFORM F"/>
    <property type="match status" value="1"/>
</dbReference>
<comment type="caution">
    <text evidence="3">The sequence shown here is derived from an EMBL/GenBank/DDBJ whole genome shotgun (WGS) entry which is preliminary data.</text>
</comment>
<feature type="domain" description="B box-type" evidence="2">
    <location>
        <begin position="62"/>
        <end position="96"/>
    </location>
</feature>
<dbReference type="Gene3D" id="1.20.120.20">
    <property type="entry name" value="Apolipoprotein"/>
    <property type="match status" value="1"/>
</dbReference>
<dbReference type="PROSITE" id="PS50119">
    <property type="entry name" value="ZF_BBOX"/>
    <property type="match status" value="1"/>
</dbReference>
<keyword evidence="4" id="KW-1185">Reference proteome</keyword>